<proteinExistence type="predicted"/>
<sequence length="73" mass="7857">MGDVVGAFFGSKLKFVKTKHHEVGDLSLSNDAAVGEAKEFGCTAGEDMDCFFDADEPSVTDVVGEYVEVFTRC</sequence>
<protein>
    <submittedName>
        <fullName evidence="1">Unannotated protein</fullName>
    </submittedName>
</protein>
<evidence type="ECO:0000313" key="1">
    <source>
        <dbReference type="EMBL" id="CAB4724218.1"/>
    </source>
</evidence>
<name>A0A6J6RP51_9ZZZZ</name>
<dbReference type="EMBL" id="CAEZXY010000141">
    <property type="protein sequence ID" value="CAB4724218.1"/>
    <property type="molecule type" value="Genomic_DNA"/>
</dbReference>
<organism evidence="1">
    <name type="scientific">freshwater metagenome</name>
    <dbReference type="NCBI Taxonomy" id="449393"/>
    <lineage>
        <taxon>unclassified sequences</taxon>
        <taxon>metagenomes</taxon>
        <taxon>ecological metagenomes</taxon>
    </lineage>
</organism>
<reference evidence="1" key="1">
    <citation type="submission" date="2020-05" db="EMBL/GenBank/DDBJ databases">
        <authorList>
            <person name="Chiriac C."/>
            <person name="Salcher M."/>
            <person name="Ghai R."/>
            <person name="Kavagutti S V."/>
        </authorList>
    </citation>
    <scope>NUCLEOTIDE SEQUENCE</scope>
</reference>
<gene>
    <name evidence="1" type="ORF">UFOPK2624_01927</name>
</gene>
<accession>A0A6J6RP51</accession>
<dbReference type="AlphaFoldDB" id="A0A6J6RP51"/>